<organism evidence="1 2">
    <name type="scientific">Escherichia phage vB_EcoM_DE15</name>
    <dbReference type="NCBI Taxonomy" id="3003366"/>
    <lineage>
        <taxon>Viruses</taxon>
        <taxon>Duplodnaviria</taxon>
        <taxon>Heunggongvirae</taxon>
        <taxon>Uroviricota</taxon>
        <taxon>Caudoviricetes</taxon>
        <taxon>Chaseviridae</taxon>
        <taxon>Cleopatravirinae</taxon>
        <taxon>Carltongylesvirus</taxon>
        <taxon>Carltongylesvirus DE15</taxon>
    </lineage>
</organism>
<sequence>MLNHSRNIQHVSFELQRCNDVAIIELPGKATYSSSNHDLE</sequence>
<dbReference type="KEGG" id="vg:80832174"/>
<evidence type="ECO:0000313" key="2">
    <source>
        <dbReference type="Proteomes" id="UP001211619"/>
    </source>
</evidence>
<name>A0AAF0AGV7_9CAUD</name>
<reference evidence="1 2" key="1">
    <citation type="submission" date="2022-10" db="EMBL/GenBank/DDBJ databases">
        <title>Complete genome sequence analysis of a novel Escherichia coli phage vB_EcoM_DE15.</title>
        <authorList>
            <person name="Cui J."/>
        </authorList>
    </citation>
    <scope>NUCLEOTIDE SEQUENCE [LARGE SCALE GENOMIC DNA]</scope>
</reference>
<proteinExistence type="predicted"/>
<keyword evidence="2" id="KW-1185">Reference proteome</keyword>
<dbReference type="EMBL" id="OP595144">
    <property type="protein sequence ID" value="WAX24518.1"/>
    <property type="molecule type" value="Genomic_DNA"/>
</dbReference>
<dbReference type="Proteomes" id="UP001211619">
    <property type="component" value="Segment"/>
</dbReference>
<dbReference type="RefSeq" id="YP_010845025.1">
    <property type="nucleotide sequence ID" value="NC_079184.1"/>
</dbReference>
<protein>
    <submittedName>
        <fullName evidence="1">Uncharacterized protein</fullName>
    </submittedName>
</protein>
<dbReference type="GeneID" id="80832174"/>
<evidence type="ECO:0000313" key="1">
    <source>
        <dbReference type="EMBL" id="WAX24518.1"/>
    </source>
</evidence>
<accession>A0AAF0AGV7</accession>